<protein>
    <submittedName>
        <fullName evidence="1">Uncharacterized protein</fullName>
    </submittedName>
</protein>
<name>A0A8S1QGC9_9CILI</name>
<dbReference type="EMBL" id="CAJJDN010000104">
    <property type="protein sequence ID" value="CAD8113787.1"/>
    <property type="molecule type" value="Genomic_DNA"/>
</dbReference>
<reference evidence="1" key="1">
    <citation type="submission" date="2021-01" db="EMBL/GenBank/DDBJ databases">
        <authorList>
            <consortium name="Genoscope - CEA"/>
            <person name="William W."/>
        </authorList>
    </citation>
    <scope>NUCLEOTIDE SEQUENCE</scope>
</reference>
<comment type="caution">
    <text evidence="1">The sequence shown here is derived from an EMBL/GenBank/DDBJ whole genome shotgun (WGS) entry which is preliminary data.</text>
</comment>
<dbReference type="Proteomes" id="UP000692954">
    <property type="component" value="Unassembled WGS sequence"/>
</dbReference>
<keyword evidence="2" id="KW-1185">Reference proteome</keyword>
<proteinExistence type="predicted"/>
<organism evidence="1 2">
    <name type="scientific">Paramecium sonneborni</name>
    <dbReference type="NCBI Taxonomy" id="65129"/>
    <lineage>
        <taxon>Eukaryota</taxon>
        <taxon>Sar</taxon>
        <taxon>Alveolata</taxon>
        <taxon>Ciliophora</taxon>
        <taxon>Intramacronucleata</taxon>
        <taxon>Oligohymenophorea</taxon>
        <taxon>Peniculida</taxon>
        <taxon>Parameciidae</taxon>
        <taxon>Paramecium</taxon>
    </lineage>
</organism>
<gene>
    <name evidence="1" type="ORF">PSON_ATCC_30995.1.T1040083</name>
</gene>
<dbReference type="AlphaFoldDB" id="A0A8S1QGC9"/>
<evidence type="ECO:0000313" key="2">
    <source>
        <dbReference type="Proteomes" id="UP000692954"/>
    </source>
</evidence>
<accession>A0A8S1QGC9</accession>
<sequence>MEKQSQEIIKNYQYCVHQQRVYKERADWIYKFNDKLKEDHKSTQKKEETIQIRSTVAKGIKRLFLLQLCTIFFDKDNQKLLWGLHKIKFLNDAQYNIQVSDEDQLATGLGYLGLLLQQKAKIKGVVLKHEFIQYNQNQWNGIEIAQKNGRFFRKN</sequence>
<evidence type="ECO:0000313" key="1">
    <source>
        <dbReference type="EMBL" id="CAD8113787.1"/>
    </source>
</evidence>